<evidence type="ECO:0000256" key="2">
    <source>
        <dbReference type="ARBA" id="ARBA00022475"/>
    </source>
</evidence>
<proteinExistence type="predicted"/>
<evidence type="ECO:0000256" key="6">
    <source>
        <dbReference type="ARBA" id="ARBA00023136"/>
    </source>
</evidence>
<evidence type="ECO:0000256" key="5">
    <source>
        <dbReference type="ARBA" id="ARBA00022989"/>
    </source>
</evidence>
<accession>A0A172XB41</accession>
<sequence length="247" mass="28916">MLIYRKFLIIYIYVIISLILLEIVFIIFISPYFLIRYINFNDSIHISKEEILSISGIKPNTYYYDADVSAYEKNIMRDRRVKNVTVKLKFPNTISINIERRVPIVTAYENVDGSFIYYFIASDGLILEKCKDLIYDLPIVSGLNLNGNEVGDFLEDRMLAIIKNLNYVKINQNTLYNLISEINFLKLNFYDYKIFLYIKNIYNKILITTDMDLISVMHKVFMISDLLKGRSDTVDLRSGNIILLGED</sequence>
<evidence type="ECO:0000256" key="8">
    <source>
        <dbReference type="SAM" id="Phobius"/>
    </source>
</evidence>
<feature type="domain" description="POTRA" evidence="9">
    <location>
        <begin position="33"/>
        <end position="101"/>
    </location>
</feature>
<dbReference type="EMBL" id="CP015629">
    <property type="protein sequence ID" value="ANF33792.1"/>
    <property type="molecule type" value="Genomic_DNA"/>
</dbReference>
<evidence type="ECO:0000256" key="7">
    <source>
        <dbReference type="ARBA" id="ARBA00023306"/>
    </source>
</evidence>
<dbReference type="RefSeq" id="WP_011772258.1">
    <property type="nucleotide sequence ID" value="NZ_CP015629.1"/>
</dbReference>
<dbReference type="Pfam" id="PF08478">
    <property type="entry name" value="POTRA_1"/>
    <property type="match status" value="1"/>
</dbReference>
<dbReference type="AlphaFoldDB" id="A0A172XB41"/>
<dbReference type="PANTHER" id="PTHR37820">
    <property type="entry name" value="CELL DIVISION PROTEIN DIVIB"/>
    <property type="match status" value="1"/>
</dbReference>
<dbReference type="GO" id="GO:0005886">
    <property type="term" value="C:plasma membrane"/>
    <property type="evidence" value="ECO:0007669"/>
    <property type="project" value="TreeGrafter"/>
</dbReference>
<name>A0A172XB41_BORTU</name>
<reference evidence="10 11" key="1">
    <citation type="submission" date="2016-05" db="EMBL/GenBank/DDBJ databases">
        <title>Chromosome and linear plasmid sequence of a 2015 human isolate of tick-borne relapsing fever spirochete, Borrelia turicatae.</title>
        <authorList>
            <person name="Kingry L.C."/>
            <person name="Dhwani B."/>
            <person name="Replogle A."/>
            <person name="Sexton C."/>
            <person name="Rowe L."/>
            <person name="Stermole B.M."/>
            <person name="Christensen A.M."/>
            <person name="Schriefer M.E."/>
        </authorList>
    </citation>
    <scope>NUCLEOTIDE SEQUENCE [LARGE SCALE GENOMIC DNA]</scope>
    <source>
        <strain evidence="10 11">BTE5EL</strain>
    </source>
</reference>
<dbReference type="OMA" id="YYFIASD"/>
<dbReference type="InterPro" id="IPR034746">
    <property type="entry name" value="POTRA"/>
</dbReference>
<protein>
    <submittedName>
        <fullName evidence="10">Cell division protein FtsQ</fullName>
    </submittedName>
</protein>
<evidence type="ECO:0000256" key="4">
    <source>
        <dbReference type="ARBA" id="ARBA00022692"/>
    </source>
</evidence>
<dbReference type="InterPro" id="IPR050487">
    <property type="entry name" value="FtsQ_DivIB"/>
</dbReference>
<evidence type="ECO:0000256" key="3">
    <source>
        <dbReference type="ARBA" id="ARBA00022618"/>
    </source>
</evidence>
<gene>
    <name evidence="10" type="ORF">A7978_01490</name>
</gene>
<keyword evidence="4 8" id="KW-0812">Transmembrane</keyword>
<dbReference type="InterPro" id="IPR013685">
    <property type="entry name" value="POTRA_FtsQ_type"/>
</dbReference>
<dbReference type="Proteomes" id="UP000264231">
    <property type="component" value="Chromosome"/>
</dbReference>
<dbReference type="GO" id="GO:0051301">
    <property type="term" value="P:cell division"/>
    <property type="evidence" value="ECO:0007669"/>
    <property type="project" value="UniProtKB-KW"/>
</dbReference>
<keyword evidence="2" id="KW-1003">Cell membrane</keyword>
<feature type="transmembrane region" description="Helical" evidence="8">
    <location>
        <begin position="7"/>
        <end position="34"/>
    </location>
</feature>
<keyword evidence="5 8" id="KW-1133">Transmembrane helix</keyword>
<dbReference type="Gene3D" id="3.10.20.310">
    <property type="entry name" value="membrane protein fhac"/>
    <property type="match status" value="1"/>
</dbReference>
<organism evidence="10 11">
    <name type="scientific">Borrelia turicatae</name>
    <dbReference type="NCBI Taxonomy" id="142"/>
    <lineage>
        <taxon>Bacteria</taxon>
        <taxon>Pseudomonadati</taxon>
        <taxon>Spirochaetota</taxon>
        <taxon>Spirochaetia</taxon>
        <taxon>Spirochaetales</taxon>
        <taxon>Borreliaceae</taxon>
        <taxon>Borrelia</taxon>
    </lineage>
</organism>
<dbReference type="PANTHER" id="PTHR37820:SF1">
    <property type="entry name" value="CELL DIVISION PROTEIN FTSQ"/>
    <property type="match status" value="1"/>
</dbReference>
<keyword evidence="3 10" id="KW-0132">Cell division</keyword>
<evidence type="ECO:0000259" key="9">
    <source>
        <dbReference type="PROSITE" id="PS51779"/>
    </source>
</evidence>
<keyword evidence="7" id="KW-0131">Cell cycle</keyword>
<evidence type="ECO:0000313" key="11">
    <source>
        <dbReference type="Proteomes" id="UP000264231"/>
    </source>
</evidence>
<dbReference type="PROSITE" id="PS51779">
    <property type="entry name" value="POTRA"/>
    <property type="match status" value="1"/>
</dbReference>
<keyword evidence="6 8" id="KW-0472">Membrane</keyword>
<evidence type="ECO:0000313" key="10">
    <source>
        <dbReference type="EMBL" id="ANF33792.1"/>
    </source>
</evidence>
<comment type="subcellular location">
    <subcellularLocation>
        <location evidence="1">Membrane</location>
    </subcellularLocation>
</comment>
<evidence type="ECO:0000256" key="1">
    <source>
        <dbReference type="ARBA" id="ARBA00004370"/>
    </source>
</evidence>